<gene>
    <name evidence="1" type="ORF">KK1_026563</name>
</gene>
<proteinExistence type="predicted"/>
<reference evidence="1" key="1">
    <citation type="journal article" date="2012" name="Nat. Biotechnol.">
        <title>Draft genome sequence of pigeonpea (Cajanus cajan), an orphan legume crop of resource-poor farmers.</title>
        <authorList>
            <person name="Varshney R.K."/>
            <person name="Chen W."/>
            <person name="Li Y."/>
            <person name="Bharti A.K."/>
            <person name="Saxena R.K."/>
            <person name="Schlueter J.A."/>
            <person name="Donoghue M.T."/>
            <person name="Azam S."/>
            <person name="Fan G."/>
            <person name="Whaley A.M."/>
            <person name="Farmer A.D."/>
            <person name="Sheridan J."/>
            <person name="Iwata A."/>
            <person name="Tuteja R."/>
            <person name="Penmetsa R.V."/>
            <person name="Wu W."/>
            <person name="Upadhyaya H.D."/>
            <person name="Yang S.P."/>
            <person name="Shah T."/>
            <person name="Saxena K.B."/>
            <person name="Michael T."/>
            <person name="McCombie W.R."/>
            <person name="Yang B."/>
            <person name="Zhang G."/>
            <person name="Yang H."/>
            <person name="Wang J."/>
            <person name="Spillane C."/>
            <person name="Cook D.R."/>
            <person name="May G.D."/>
            <person name="Xu X."/>
            <person name="Jackson S.A."/>
        </authorList>
    </citation>
    <scope>NUCLEOTIDE SEQUENCE [LARGE SCALE GENOMIC DNA]</scope>
</reference>
<accession>A0A151S9N7</accession>
<dbReference type="STRING" id="3821.A0A151S9N7"/>
<dbReference type="InterPro" id="IPR038980">
    <property type="entry name" value="ATM_plant"/>
</dbReference>
<dbReference type="GO" id="GO:0004674">
    <property type="term" value="F:protein serine/threonine kinase activity"/>
    <property type="evidence" value="ECO:0007669"/>
    <property type="project" value="InterPro"/>
</dbReference>
<dbReference type="PANTHER" id="PTHR37079">
    <property type="entry name" value="SERINE/THREONINE-PROTEIN KINASE ATM"/>
    <property type="match status" value="1"/>
</dbReference>
<name>A0A151S9N7_CAJCA</name>
<keyword evidence="1" id="KW-0808">Transferase</keyword>
<dbReference type="GO" id="GO:0006974">
    <property type="term" value="P:DNA damage response"/>
    <property type="evidence" value="ECO:0007669"/>
    <property type="project" value="InterPro"/>
</dbReference>
<dbReference type="Proteomes" id="UP000075243">
    <property type="component" value="Unassembled WGS sequence"/>
</dbReference>
<keyword evidence="2" id="KW-1185">Reference proteome</keyword>
<dbReference type="OMA" id="VIATSGW"/>
<evidence type="ECO:0000313" key="1">
    <source>
        <dbReference type="EMBL" id="KYP51536.1"/>
    </source>
</evidence>
<sequence length="348" mass="39274">METSILGALVEDEIKERRLPDTFLICSLLSNLLYGYFFTRKINVSFCSKLSQYLQLMLDNAVRIIQEDSDLRAFSCLGYDPTCDDMGPLVSSIHCFLSSPIFNELRDQNLMGFVPFDELIQSVERLLKAFVNLYESYSRDMMNHQSDTIIPDMAATYSIQSSCPNASSKSRIMDWDLDVNEDSKEVDSLPVGKKVGSDVSSSSEKWKMGMISLISSFFSASALTWDILFKLMEKENDSKVRGKILYHLCQHPLWSSSEKFINLVNIMSDIIIEQVELKLACDNVLTSTHTLLTNLSSLDDVGKDKCGLYLMEVETEQLTQLHYLAITGGSFLQSRKAIVIATSGWQSN</sequence>
<evidence type="ECO:0000313" key="2">
    <source>
        <dbReference type="Proteomes" id="UP000075243"/>
    </source>
</evidence>
<dbReference type="AlphaFoldDB" id="A0A151S9N7"/>
<keyword evidence="1" id="KW-0418">Kinase</keyword>
<organism evidence="1 2">
    <name type="scientific">Cajanus cajan</name>
    <name type="common">Pigeon pea</name>
    <name type="synonym">Cajanus indicus</name>
    <dbReference type="NCBI Taxonomy" id="3821"/>
    <lineage>
        <taxon>Eukaryota</taxon>
        <taxon>Viridiplantae</taxon>
        <taxon>Streptophyta</taxon>
        <taxon>Embryophyta</taxon>
        <taxon>Tracheophyta</taxon>
        <taxon>Spermatophyta</taxon>
        <taxon>Magnoliopsida</taxon>
        <taxon>eudicotyledons</taxon>
        <taxon>Gunneridae</taxon>
        <taxon>Pentapetalae</taxon>
        <taxon>rosids</taxon>
        <taxon>fabids</taxon>
        <taxon>Fabales</taxon>
        <taxon>Fabaceae</taxon>
        <taxon>Papilionoideae</taxon>
        <taxon>50 kb inversion clade</taxon>
        <taxon>NPAAA clade</taxon>
        <taxon>indigoferoid/millettioid clade</taxon>
        <taxon>Phaseoleae</taxon>
        <taxon>Cajanus</taxon>
    </lineage>
</organism>
<dbReference type="Gramene" id="C.cajan_25323.t">
    <property type="protein sequence ID" value="C.cajan_25323.t"/>
    <property type="gene ID" value="C.cajan_25323"/>
</dbReference>
<protein>
    <submittedName>
        <fullName evidence="1">Serine/threonine-protein kinase ATM</fullName>
    </submittedName>
</protein>
<dbReference type="PANTHER" id="PTHR37079:SF4">
    <property type="entry name" value="SERINE_THREONINE-PROTEIN KINASE ATM"/>
    <property type="match status" value="1"/>
</dbReference>
<dbReference type="EMBL" id="KQ483436">
    <property type="protein sequence ID" value="KYP51536.1"/>
    <property type="molecule type" value="Genomic_DNA"/>
</dbReference>